<feature type="region of interest" description="Disordered" evidence="1">
    <location>
        <begin position="123"/>
        <end position="163"/>
    </location>
</feature>
<organism evidence="2 3">
    <name type="scientific">Babjeviella inositovora NRRL Y-12698</name>
    <dbReference type="NCBI Taxonomy" id="984486"/>
    <lineage>
        <taxon>Eukaryota</taxon>
        <taxon>Fungi</taxon>
        <taxon>Dikarya</taxon>
        <taxon>Ascomycota</taxon>
        <taxon>Saccharomycotina</taxon>
        <taxon>Pichiomycetes</taxon>
        <taxon>Serinales incertae sedis</taxon>
        <taxon>Babjeviella</taxon>
    </lineage>
</organism>
<gene>
    <name evidence="2" type="ORF">BABINDRAFT_11464</name>
</gene>
<dbReference type="OrthoDB" id="4093689at2759"/>
<dbReference type="InterPro" id="IPR013239">
    <property type="entry name" value="RNA_polI_Rpa14"/>
</dbReference>
<evidence type="ECO:0000313" key="2">
    <source>
        <dbReference type="EMBL" id="ODQ83158.1"/>
    </source>
</evidence>
<dbReference type="Proteomes" id="UP000094336">
    <property type="component" value="Unassembled WGS sequence"/>
</dbReference>
<dbReference type="Pfam" id="PF08203">
    <property type="entry name" value="RNA_polI_A14"/>
    <property type="match status" value="1"/>
</dbReference>
<dbReference type="RefSeq" id="XP_018988486.1">
    <property type="nucleotide sequence ID" value="XM_019126869.1"/>
</dbReference>
<protein>
    <submittedName>
        <fullName evidence="2">Uncharacterized protein</fullName>
    </submittedName>
</protein>
<dbReference type="EMBL" id="KV454426">
    <property type="protein sequence ID" value="ODQ83158.1"/>
    <property type="molecule type" value="Genomic_DNA"/>
</dbReference>
<dbReference type="STRING" id="984486.A0A1E3QZT6"/>
<dbReference type="Gene3D" id="6.10.250.3390">
    <property type="match status" value="1"/>
</dbReference>
<accession>A0A1E3QZT6</accession>
<reference evidence="3" key="1">
    <citation type="submission" date="2016-05" db="EMBL/GenBank/DDBJ databases">
        <title>Comparative genomics of biotechnologically important yeasts.</title>
        <authorList>
            <consortium name="DOE Joint Genome Institute"/>
            <person name="Riley R."/>
            <person name="Haridas S."/>
            <person name="Wolfe K.H."/>
            <person name="Lopes M.R."/>
            <person name="Hittinger C.T."/>
            <person name="Goker M."/>
            <person name="Salamov A."/>
            <person name="Wisecaver J."/>
            <person name="Long T.M."/>
            <person name="Aerts A.L."/>
            <person name="Barry K."/>
            <person name="Choi C."/>
            <person name="Clum A."/>
            <person name="Coughlan A.Y."/>
            <person name="Deshpande S."/>
            <person name="Douglass A.P."/>
            <person name="Hanson S.J."/>
            <person name="Klenk H.-P."/>
            <person name="Labutti K."/>
            <person name="Lapidus A."/>
            <person name="Lindquist E."/>
            <person name="Lipzen A."/>
            <person name="Meier-Kolthoff J.P."/>
            <person name="Ohm R.A."/>
            <person name="Otillar R.P."/>
            <person name="Pangilinan J."/>
            <person name="Peng Y."/>
            <person name="Rokas A."/>
            <person name="Rosa C.A."/>
            <person name="Scheuner C."/>
            <person name="Sibirny A.A."/>
            <person name="Slot J.C."/>
            <person name="Stielow J.B."/>
            <person name="Sun H."/>
            <person name="Kurtzman C.P."/>
            <person name="Blackwell M."/>
            <person name="Grigoriev I.V."/>
            <person name="Jeffries T.W."/>
        </authorList>
    </citation>
    <scope>NUCLEOTIDE SEQUENCE [LARGE SCALE GENOMIC DNA]</scope>
    <source>
        <strain evidence="3">NRRL Y-12698</strain>
    </source>
</reference>
<keyword evidence="3" id="KW-1185">Reference proteome</keyword>
<evidence type="ECO:0000256" key="1">
    <source>
        <dbReference type="SAM" id="MobiDB-lite"/>
    </source>
</evidence>
<proteinExistence type="predicted"/>
<feature type="compositionally biased region" description="Basic residues" evidence="1">
    <location>
        <begin position="146"/>
        <end position="156"/>
    </location>
</feature>
<name>A0A1E3QZT6_9ASCO</name>
<dbReference type="GeneID" id="30144723"/>
<dbReference type="AlphaFoldDB" id="A0A1E3QZT6"/>
<sequence length="163" mass="18014">MSTGFRPRRPAPSAVTAPTTVHITNSVPLKKEDVQRALDSFLEDTEINSLDMGASLSTANADPAGSGAAAYLSQLKRVQRELRGLPPMLPEMAPASEHTMNKKIRFDNNEDVEDDGEMHDADVAEATPAGVPLYANGTINKEERKRLKKERRKEEKKKKESEE</sequence>
<evidence type="ECO:0000313" key="3">
    <source>
        <dbReference type="Proteomes" id="UP000094336"/>
    </source>
</evidence>